<dbReference type="Ensembl" id="ENSGWIT00000017672.1">
    <property type="protein sequence ID" value="ENSGWIP00000015996.1"/>
    <property type="gene ID" value="ENSGWIG00000008997.1"/>
</dbReference>
<keyword evidence="1" id="KW-0175">Coiled coil</keyword>
<dbReference type="SMART" id="SM00386">
    <property type="entry name" value="HAT"/>
    <property type="match status" value="4"/>
</dbReference>
<feature type="compositionally biased region" description="Polar residues" evidence="2">
    <location>
        <begin position="601"/>
        <end position="615"/>
    </location>
</feature>
<dbReference type="Proteomes" id="UP000694680">
    <property type="component" value="Chromosome 6"/>
</dbReference>
<feature type="coiled-coil region" evidence="1">
    <location>
        <begin position="867"/>
        <end position="915"/>
    </location>
</feature>
<feature type="domain" description="Putative zinc-finger" evidence="3">
    <location>
        <begin position="1193"/>
        <end position="1213"/>
    </location>
</feature>
<feature type="region of interest" description="Disordered" evidence="2">
    <location>
        <begin position="555"/>
        <end position="576"/>
    </location>
</feature>
<feature type="compositionally biased region" description="Basic residues" evidence="2">
    <location>
        <begin position="108"/>
        <end position="118"/>
    </location>
</feature>
<feature type="compositionally biased region" description="Pro residues" evidence="2">
    <location>
        <begin position="996"/>
        <end position="1017"/>
    </location>
</feature>
<reference evidence="4" key="1">
    <citation type="submission" date="2020-06" db="EMBL/GenBank/DDBJ databases">
        <authorList>
            <consortium name="Wellcome Sanger Institute Data Sharing"/>
        </authorList>
    </citation>
    <scope>NUCLEOTIDE SEQUENCE [LARGE SCALE GENOMIC DNA]</scope>
</reference>
<evidence type="ECO:0000313" key="5">
    <source>
        <dbReference type="Proteomes" id="UP000694680"/>
    </source>
</evidence>
<organism evidence="4 5">
    <name type="scientific">Gouania willdenowi</name>
    <name type="common">Blunt-snouted clingfish</name>
    <name type="synonym">Lepadogaster willdenowi</name>
    <dbReference type="NCBI Taxonomy" id="441366"/>
    <lineage>
        <taxon>Eukaryota</taxon>
        <taxon>Metazoa</taxon>
        <taxon>Chordata</taxon>
        <taxon>Craniata</taxon>
        <taxon>Vertebrata</taxon>
        <taxon>Euteleostomi</taxon>
        <taxon>Actinopterygii</taxon>
        <taxon>Neopterygii</taxon>
        <taxon>Teleostei</taxon>
        <taxon>Neoteleostei</taxon>
        <taxon>Acanthomorphata</taxon>
        <taxon>Ovalentaria</taxon>
        <taxon>Blenniimorphae</taxon>
        <taxon>Blenniiformes</taxon>
        <taxon>Gobiesocoidei</taxon>
        <taxon>Gobiesocidae</taxon>
        <taxon>Gobiesocinae</taxon>
        <taxon>Gouania</taxon>
    </lineage>
</organism>
<feature type="compositionally biased region" description="Basic and acidic residues" evidence="2">
    <location>
        <begin position="1069"/>
        <end position="1080"/>
    </location>
</feature>
<dbReference type="SUPFAM" id="SSF48452">
    <property type="entry name" value="TPR-like"/>
    <property type="match status" value="1"/>
</dbReference>
<feature type="compositionally biased region" description="Basic residues" evidence="2">
    <location>
        <begin position="147"/>
        <end position="161"/>
    </location>
</feature>
<feature type="compositionally biased region" description="Basic and acidic residues" evidence="2">
    <location>
        <begin position="441"/>
        <end position="477"/>
    </location>
</feature>
<dbReference type="Pfam" id="PF10650">
    <property type="entry name" value="zf-C3H1"/>
    <property type="match status" value="1"/>
</dbReference>
<dbReference type="GO" id="GO:0000178">
    <property type="term" value="C:exosome (RNase complex)"/>
    <property type="evidence" value="ECO:0007669"/>
    <property type="project" value="TreeGrafter"/>
</dbReference>
<dbReference type="GO" id="GO:0005634">
    <property type="term" value="C:nucleus"/>
    <property type="evidence" value="ECO:0007669"/>
    <property type="project" value="TreeGrafter"/>
</dbReference>
<feature type="region of interest" description="Disordered" evidence="2">
    <location>
        <begin position="407"/>
        <end position="534"/>
    </location>
</feature>
<evidence type="ECO:0000313" key="4">
    <source>
        <dbReference type="Ensembl" id="ENSGWIP00000015996.1"/>
    </source>
</evidence>
<feature type="compositionally biased region" description="Pro residues" evidence="2">
    <location>
        <begin position="69"/>
        <end position="89"/>
    </location>
</feature>
<feature type="region of interest" description="Disordered" evidence="2">
    <location>
        <begin position="290"/>
        <end position="391"/>
    </location>
</feature>
<feature type="region of interest" description="Disordered" evidence="2">
    <location>
        <begin position="681"/>
        <end position="728"/>
    </location>
</feature>
<dbReference type="CTD" id="196441"/>
<evidence type="ECO:0000256" key="1">
    <source>
        <dbReference type="SAM" id="Coils"/>
    </source>
</evidence>
<feature type="region of interest" description="Disordered" evidence="2">
    <location>
        <begin position="992"/>
        <end position="1082"/>
    </location>
</feature>
<dbReference type="PANTHER" id="PTHR21563">
    <property type="entry name" value="ZINC FINGER C3H1 DOMAIN-CONTAINING PROTEIN"/>
    <property type="match status" value="1"/>
</dbReference>
<feature type="region of interest" description="Disordered" evidence="2">
    <location>
        <begin position="596"/>
        <end position="666"/>
    </location>
</feature>
<reference evidence="4" key="2">
    <citation type="submission" date="2025-08" db="UniProtKB">
        <authorList>
            <consortium name="Ensembl"/>
        </authorList>
    </citation>
    <scope>IDENTIFICATION</scope>
</reference>
<feature type="region of interest" description="Disordered" evidence="2">
    <location>
        <begin position="1"/>
        <end position="168"/>
    </location>
</feature>
<protein>
    <recommendedName>
        <fullName evidence="3">Putative zinc-finger domain-containing protein</fullName>
    </recommendedName>
</protein>
<dbReference type="RefSeq" id="XP_028305149.1">
    <property type="nucleotide sequence ID" value="XM_028449348.1"/>
</dbReference>
<reference evidence="4" key="3">
    <citation type="submission" date="2025-09" db="UniProtKB">
        <authorList>
            <consortium name="Ensembl"/>
        </authorList>
    </citation>
    <scope>IDENTIFICATION</scope>
</reference>
<feature type="compositionally biased region" description="Low complexity" evidence="2">
    <location>
        <begin position="369"/>
        <end position="382"/>
    </location>
</feature>
<feature type="compositionally biased region" description="Polar residues" evidence="2">
    <location>
        <begin position="706"/>
        <end position="719"/>
    </location>
</feature>
<feature type="compositionally biased region" description="Acidic residues" evidence="2">
    <location>
        <begin position="15"/>
        <end position="26"/>
    </location>
</feature>
<dbReference type="InterPro" id="IPR011990">
    <property type="entry name" value="TPR-like_helical_dom_sf"/>
</dbReference>
<dbReference type="InterPro" id="IPR003107">
    <property type="entry name" value="HAT"/>
</dbReference>
<feature type="compositionally biased region" description="Pro residues" evidence="2">
    <location>
        <begin position="638"/>
        <end position="657"/>
    </location>
</feature>
<sequence length="1978" mass="223297">MESYTSARPLPNDRELEDGEICDDETEVRAPPRRREARRPGRGFPPRVPLHGLSPDFHHLMPYSMGPHGPFPPGGPDRPPPPSEPPPGMGPHGELPSPRSNFWERSHRTLGRFRHRGLPNRGRGSWGWDRGRPAPNRYGHVENHGSPPRKQKPMVRIRSRKPMQAEVGGTESFEDLLFKYKQIQLELECIRQEESRALTPAAEPHATATDVRVPPVAAHTATGDKQASAHHVGDEQKVERKAFQAFNIKPLRQKLPTPAELDLLRSKGAELQGDNHTEVQDQESSCVCCEPVESSSEQSAQTVFGSGSKKVTTRSASRSKPSNQNTPGSDPTGPPSTKQTPGPGEQPITAADVTESGGMTPIVTFICRESSASSEDSATSTEKVGRRVEEDELSELQLRLLALQSASRKWQQKEQQVMKRSRDHMTKVTTRSVSSAGAAPERSRTRTKPPDQTRSKPAERTKTVRTGLRDVDKDRPSPKAAPRPPSDRGRALVSKKLSPGSLRPGLRKQMQKQQKEQEEKRRQEEEERRKREEEIRRIRDLSNHEEQYNRFMKLVGGHKRTHSQSRDSDHRKSLGKACLDTSGNLYQYDNYEEVAMDTDSETGSPVPSPTNNLQNPDEPERLAPVSLSNFPQLLLVSGPPPPPPPPLEELEPPPKPPFADEEEEEEMLLRETCLMSMATKRVEQQSLSAPSSPTRPSRDTPPPRGNLNTVNLNTQSQRSRFPRGLPTVRPTLVLPRHKAVVVSLKDSDSDSEGDSSSSQGVFGGLEFMIKEARRTAEASKPKAASGCEKENNPLRTAAVLPEQITREKPQMLKDVSSRPAVELAMNLNLRPVTEAEQRVIKYRQLLQKDEVVLKHLHMQELKKSESLRAAESKVAKLREQLQASEKIAMANRILLRKLQEQVRRVEQRVSLKKSVLVRLEQDLLQVQQTAGPGIRLQPGFKPLQPRKFQHSSTTSRSNRHLAELMAQKQRLQQLESEYALKIQQLKETQALRKRGVPPPLPAVEPPPPPVPPTPPQPSLHDLSQDKLTLGGEDIPDLEDTEPRPARRSSIRESTITKPLLDTASCTPSKDGESKVDRSEPGELVSETLGELDVDALRQRFSQQDGLEMLLLTELHRLGGYVDTPPAGQMVRLQVKTSASQLGCLEQKPVPLQPYHSPLLVFKSYRFSPYYRTKEKLSLSSVSFSNTVDVHRCFCRFDLTGTCNHTGCPWQHMRDITLRGVQLFEDLLSYSPSLLSCSSDKDVRTSTESYMKLLFGLNSDRMNLDQKAVLLVSKVNESRRHTPPYTTWKDRRKWRPRMPQKDIVLKEDSGDETMDRHVTAGKTEDISPASRLSPSDVFVTFEDRRYYPSETDDVSNLELSVQEHPEDIALRVKLAFKILDQGRSVDEALSVLARALEIKSSDGELWIHYLTLLSLRGSRAELMEMFEVAVQRAPLHRVWWKYLTSENSFEGQEHVSKRLLHFLCEKASSGVTEKVSFQLMEVVLFRVELHLFTGRRKEGNQLMEAFLRSSSPPGDFSLLVASHRALLWLSYIHLCEVGRLPSVLFDPAHSGPTHLVSTEHFLLPWTTPQDVTQPPDLLLALFSDALRDCTGDKMSDSEKTRACLPLYQNLLLLQKLLHRYEEALCVCEPLLQVCPELCVLRDAMCELLVLQGRTEQALSVWLIALAECPHNAEVFYRCCCFLMEQDKVSAVAPLLRGFVLSLCDDEQSHRTPVDVLRHILGLPTDELLQGPQLKEELLEPIKEQNTYLHLIHCRWQWMQGCVEAAVEAYERALSSVLKLEELHLLWMDYLQFAVSQPTLRHRKLSELIHGCLSTVPTRLQLPFKPAQFWTCYKFHNKVISFYLSRLPRSQHSLLLERLHCAMPNNTDLGLRILHADWLEGNLEHLRFHARLLSSSAPCCLPLWKILITVQKELKESVEVRLSYQQALQHLPLSADLWKHRLLFEVVVGGASERLRSLVGSCRQLGVAVDLVSVGLKADS</sequence>
<dbReference type="Gene3D" id="1.25.40.10">
    <property type="entry name" value="Tetratricopeptide repeat domain"/>
    <property type="match status" value="2"/>
</dbReference>
<feature type="region of interest" description="Disordered" evidence="2">
    <location>
        <begin position="934"/>
        <end position="957"/>
    </location>
</feature>
<name>A0A8C5EDU4_GOUWI</name>
<dbReference type="InterPro" id="IPR039278">
    <property type="entry name" value="Red1"/>
</dbReference>
<feature type="compositionally biased region" description="Basic and acidic residues" evidence="2">
    <location>
        <begin position="513"/>
        <end position="534"/>
    </location>
</feature>
<dbReference type="PANTHER" id="PTHR21563:SF3">
    <property type="entry name" value="ZINC FINGER C3H1 DOMAIN-CONTAINING PROTEIN"/>
    <property type="match status" value="1"/>
</dbReference>
<dbReference type="GO" id="GO:0006396">
    <property type="term" value="P:RNA processing"/>
    <property type="evidence" value="ECO:0007669"/>
    <property type="project" value="InterPro"/>
</dbReference>
<dbReference type="GeneID" id="114464789"/>
<evidence type="ECO:0000256" key="2">
    <source>
        <dbReference type="SAM" id="MobiDB-lite"/>
    </source>
</evidence>
<evidence type="ECO:0000259" key="3">
    <source>
        <dbReference type="Pfam" id="PF10650"/>
    </source>
</evidence>
<dbReference type="InterPro" id="IPR019607">
    <property type="entry name" value="Putative_zinc-finger_domain"/>
</dbReference>
<feature type="coiled-coil region" evidence="1">
    <location>
        <begin position="957"/>
        <end position="991"/>
    </location>
</feature>
<feature type="compositionally biased region" description="Low complexity" evidence="2">
    <location>
        <begin position="290"/>
        <end position="299"/>
    </location>
</feature>
<gene>
    <name evidence="4" type="primary">zfc3h1</name>
</gene>
<feature type="compositionally biased region" description="Low complexity" evidence="2">
    <location>
        <begin position="326"/>
        <end position="337"/>
    </location>
</feature>
<accession>A0A8C5EDU4</accession>
<keyword evidence="5" id="KW-1185">Reference proteome</keyword>
<feature type="compositionally biased region" description="Polar residues" evidence="2">
    <location>
        <begin position="300"/>
        <end position="325"/>
    </location>
</feature>
<proteinExistence type="predicted"/>